<dbReference type="RefSeq" id="WP_134362308.1">
    <property type="nucleotide sequence ID" value="NZ_SOGJ01000011.1"/>
</dbReference>
<keyword evidence="2" id="KW-1185">Reference proteome</keyword>
<proteinExistence type="predicted"/>
<evidence type="ECO:0000313" key="1">
    <source>
        <dbReference type="EMBL" id="TFD00144.1"/>
    </source>
</evidence>
<protein>
    <recommendedName>
        <fullName evidence="3">DUF222 domain-containing protein</fullName>
    </recommendedName>
</protein>
<reference evidence="1 2" key="1">
    <citation type="submission" date="2019-03" db="EMBL/GenBank/DDBJ databases">
        <title>Genomics of glacier-inhabiting Cryobacterium strains.</title>
        <authorList>
            <person name="Liu Q."/>
            <person name="Xin Y.-H."/>
        </authorList>
    </citation>
    <scope>NUCLEOTIDE SEQUENCE [LARGE SCALE GENOMIC DNA]</scope>
    <source>
        <strain evidence="1 2">TMT4-23</strain>
    </source>
</reference>
<dbReference type="Proteomes" id="UP000298355">
    <property type="component" value="Unassembled WGS sequence"/>
</dbReference>
<evidence type="ECO:0000313" key="2">
    <source>
        <dbReference type="Proteomes" id="UP000298355"/>
    </source>
</evidence>
<accession>A0ABY2J7X2</accession>
<organism evidence="1 2">
    <name type="scientific">Cryobacterium breve</name>
    <dbReference type="NCBI Taxonomy" id="1259258"/>
    <lineage>
        <taxon>Bacteria</taxon>
        <taxon>Bacillati</taxon>
        <taxon>Actinomycetota</taxon>
        <taxon>Actinomycetes</taxon>
        <taxon>Micrococcales</taxon>
        <taxon>Microbacteriaceae</taxon>
        <taxon>Cryobacterium</taxon>
    </lineage>
</organism>
<gene>
    <name evidence="1" type="ORF">E3O65_03160</name>
</gene>
<evidence type="ECO:0008006" key="3">
    <source>
        <dbReference type="Google" id="ProtNLM"/>
    </source>
</evidence>
<sequence>MEADEQTALTRTDILHARAEASHEWSRLLGDTNSCALAKDGRSHPAAKFQEGRVAALGELARRIDDDTDAGNVAAEALAVTIRWVQQTLPGARQDRDWAAYRTGGIEAMTEISTVLETTD</sequence>
<name>A0ABY2J7X2_9MICO</name>
<comment type="caution">
    <text evidence="1">The sequence shown here is derived from an EMBL/GenBank/DDBJ whole genome shotgun (WGS) entry which is preliminary data.</text>
</comment>
<dbReference type="EMBL" id="SOGJ01000011">
    <property type="protein sequence ID" value="TFD00144.1"/>
    <property type="molecule type" value="Genomic_DNA"/>
</dbReference>